<evidence type="ECO:0000256" key="4">
    <source>
        <dbReference type="ARBA" id="ARBA00023125"/>
    </source>
</evidence>
<dbReference type="Pfam" id="PF02229">
    <property type="entry name" value="PC4"/>
    <property type="match status" value="1"/>
</dbReference>
<feature type="domain" description="Transcriptional coactivator p15 (PC4) C-terminal" evidence="8">
    <location>
        <begin position="53"/>
        <end position="105"/>
    </location>
</feature>
<dbReference type="InterPro" id="IPR045125">
    <property type="entry name" value="Sub1/Tcp4-like"/>
</dbReference>
<evidence type="ECO:0000259" key="8">
    <source>
        <dbReference type="Pfam" id="PF02229"/>
    </source>
</evidence>
<dbReference type="GO" id="GO:0060261">
    <property type="term" value="P:positive regulation of transcription initiation by RNA polymerase II"/>
    <property type="evidence" value="ECO:0007669"/>
    <property type="project" value="InterPro"/>
</dbReference>
<evidence type="ECO:0000313" key="10">
    <source>
        <dbReference type="Proteomes" id="UP001107558"/>
    </source>
</evidence>
<keyword evidence="6" id="KW-0539">Nucleus</keyword>
<dbReference type="SUPFAM" id="SSF54447">
    <property type="entry name" value="ssDNA-binding transcriptional regulator domain"/>
    <property type="match status" value="1"/>
</dbReference>
<sequence>MPKNKKLEDSDSDSGPEDRNPPPQKKKAKGSDDNEDKGKNDSTKTDDQGNQYWELDRNRRVSLSSFKGKQYLNIREYYLDKSSGQWRPGKSGITLTKKEWSQLLELQPQIKFDN</sequence>
<feature type="region of interest" description="Disordered" evidence="7">
    <location>
        <begin position="1"/>
        <end position="53"/>
    </location>
</feature>
<keyword evidence="3" id="KW-0805">Transcription regulation</keyword>
<evidence type="ECO:0000256" key="3">
    <source>
        <dbReference type="ARBA" id="ARBA00023015"/>
    </source>
</evidence>
<dbReference type="EMBL" id="JADBJN010000004">
    <property type="protein sequence ID" value="KAG5669572.1"/>
    <property type="molecule type" value="Genomic_DNA"/>
</dbReference>
<evidence type="ECO:0000256" key="1">
    <source>
        <dbReference type="ARBA" id="ARBA00004123"/>
    </source>
</evidence>
<reference evidence="9" key="1">
    <citation type="submission" date="2021-03" db="EMBL/GenBank/DDBJ databases">
        <title>Chromosome level genome of the anhydrobiotic midge Polypedilum vanderplanki.</title>
        <authorList>
            <person name="Yoshida Y."/>
            <person name="Kikawada T."/>
            <person name="Gusev O."/>
        </authorList>
    </citation>
    <scope>NUCLEOTIDE SEQUENCE</scope>
    <source>
        <strain evidence="9">NIAS01</strain>
        <tissue evidence="9">Whole body or cell culture</tissue>
    </source>
</reference>
<proteinExistence type="inferred from homology"/>
<keyword evidence="4" id="KW-0238">DNA-binding</keyword>
<keyword evidence="10" id="KW-1185">Reference proteome</keyword>
<dbReference type="GO" id="GO:0003677">
    <property type="term" value="F:DNA binding"/>
    <property type="evidence" value="ECO:0007669"/>
    <property type="project" value="UniProtKB-KW"/>
</dbReference>
<evidence type="ECO:0000256" key="7">
    <source>
        <dbReference type="SAM" id="MobiDB-lite"/>
    </source>
</evidence>
<keyword evidence="5" id="KW-0804">Transcription</keyword>
<dbReference type="Proteomes" id="UP001107558">
    <property type="component" value="Chromosome 4"/>
</dbReference>
<accession>A0A9J6BIC4</accession>
<feature type="compositionally biased region" description="Basic and acidic residues" evidence="7">
    <location>
        <begin position="29"/>
        <end position="47"/>
    </location>
</feature>
<name>A0A9J6BIC4_POLVA</name>
<evidence type="ECO:0000313" key="9">
    <source>
        <dbReference type="EMBL" id="KAG5669572.1"/>
    </source>
</evidence>
<organism evidence="9 10">
    <name type="scientific">Polypedilum vanderplanki</name>
    <name type="common">Sleeping chironomid midge</name>
    <dbReference type="NCBI Taxonomy" id="319348"/>
    <lineage>
        <taxon>Eukaryota</taxon>
        <taxon>Metazoa</taxon>
        <taxon>Ecdysozoa</taxon>
        <taxon>Arthropoda</taxon>
        <taxon>Hexapoda</taxon>
        <taxon>Insecta</taxon>
        <taxon>Pterygota</taxon>
        <taxon>Neoptera</taxon>
        <taxon>Endopterygota</taxon>
        <taxon>Diptera</taxon>
        <taxon>Nematocera</taxon>
        <taxon>Chironomoidea</taxon>
        <taxon>Chironomidae</taxon>
        <taxon>Chironominae</taxon>
        <taxon>Polypedilum</taxon>
        <taxon>Polypedilum</taxon>
    </lineage>
</organism>
<dbReference type="InterPro" id="IPR009044">
    <property type="entry name" value="ssDNA-bd_transcriptional_reg"/>
</dbReference>
<dbReference type="GO" id="GO:0005634">
    <property type="term" value="C:nucleus"/>
    <property type="evidence" value="ECO:0007669"/>
    <property type="project" value="UniProtKB-SubCell"/>
</dbReference>
<comment type="similarity">
    <text evidence="2">Belongs to the transcriptional coactivator PC4 family.</text>
</comment>
<dbReference type="PANTHER" id="PTHR13215">
    <property type="entry name" value="RNA POLYMERASE II TRANSCRIPTIONAL COACTIVATOR"/>
    <property type="match status" value="1"/>
</dbReference>
<dbReference type="GO" id="GO:0003713">
    <property type="term" value="F:transcription coactivator activity"/>
    <property type="evidence" value="ECO:0007669"/>
    <property type="project" value="InterPro"/>
</dbReference>
<dbReference type="InterPro" id="IPR003173">
    <property type="entry name" value="PC4_C"/>
</dbReference>
<evidence type="ECO:0000256" key="6">
    <source>
        <dbReference type="ARBA" id="ARBA00023242"/>
    </source>
</evidence>
<evidence type="ECO:0000256" key="2">
    <source>
        <dbReference type="ARBA" id="ARBA00009001"/>
    </source>
</evidence>
<comment type="caution">
    <text evidence="9">The sequence shown here is derived from an EMBL/GenBank/DDBJ whole genome shotgun (WGS) entry which is preliminary data.</text>
</comment>
<dbReference type="AlphaFoldDB" id="A0A9J6BIC4"/>
<comment type="subcellular location">
    <subcellularLocation>
        <location evidence="1">Nucleus</location>
    </subcellularLocation>
</comment>
<evidence type="ECO:0000256" key="5">
    <source>
        <dbReference type="ARBA" id="ARBA00023163"/>
    </source>
</evidence>
<dbReference type="Gene3D" id="2.30.31.10">
    <property type="entry name" value="Transcriptional Coactivator Pc4, Chain A"/>
    <property type="match status" value="1"/>
</dbReference>
<dbReference type="OrthoDB" id="2505440at2759"/>
<protein>
    <recommendedName>
        <fullName evidence="8">Transcriptional coactivator p15 (PC4) C-terminal domain-containing protein</fullName>
    </recommendedName>
</protein>
<gene>
    <name evidence="9" type="ORF">PVAND_017459</name>
</gene>